<keyword evidence="1" id="KW-0472">Membrane</keyword>
<keyword evidence="1" id="KW-0812">Transmembrane</keyword>
<sequence length="106" mass="12289">MKNKFIENIGVWILVGLLIFSIYSHYKTGEDLENICIKVQALNEGYLDIESHEKFMSNGIELDSIAITMKKHNDLMNSNSSEAKAYKWFRSNANEIKQICDKRIDE</sequence>
<evidence type="ECO:0000313" key="2">
    <source>
        <dbReference type="EMBL" id="EQB34876.1"/>
    </source>
</evidence>
<accession>T0JA32</accession>
<feature type="transmembrane region" description="Helical" evidence="1">
    <location>
        <begin position="9"/>
        <end position="26"/>
    </location>
</feature>
<dbReference type="EMBL" id="AUPZ01000014">
    <property type="protein sequence ID" value="EQB34876.1"/>
    <property type="molecule type" value="Genomic_DNA"/>
</dbReference>
<proteinExistence type="predicted"/>
<reference evidence="2 3" key="1">
    <citation type="submission" date="2013-07" db="EMBL/GenBank/DDBJ databases">
        <title>Sulfurimonas hongkongensis AST-10 Genome Sequencing.</title>
        <authorList>
            <person name="Cai L."/>
            <person name="Zhang T."/>
        </authorList>
    </citation>
    <scope>NUCLEOTIDE SEQUENCE [LARGE SCALE GENOMIC DNA]</scope>
    <source>
        <strain evidence="2 3">AST-10</strain>
    </source>
</reference>
<protein>
    <submittedName>
        <fullName evidence="2">Uncharacterized protein</fullName>
    </submittedName>
</protein>
<keyword evidence="1" id="KW-1133">Transmembrane helix</keyword>
<dbReference type="PATRIC" id="fig|1172190.3.peg.2016"/>
<dbReference type="AlphaFoldDB" id="T0JA32"/>
<gene>
    <name evidence="2" type="ORF">M947_10450</name>
</gene>
<dbReference type="STRING" id="1172190.M947_10450"/>
<keyword evidence="3" id="KW-1185">Reference proteome</keyword>
<evidence type="ECO:0000313" key="3">
    <source>
        <dbReference type="Proteomes" id="UP000015520"/>
    </source>
</evidence>
<comment type="caution">
    <text evidence="2">The sequence shown here is derived from an EMBL/GenBank/DDBJ whole genome shotgun (WGS) entry which is preliminary data.</text>
</comment>
<evidence type="ECO:0000256" key="1">
    <source>
        <dbReference type="SAM" id="Phobius"/>
    </source>
</evidence>
<name>T0JA32_9BACT</name>
<dbReference type="RefSeq" id="WP_021288328.1">
    <property type="nucleotide sequence ID" value="NZ_AUPZ01000014.1"/>
</dbReference>
<organism evidence="2 3">
    <name type="scientific">Sulfurimonas hongkongensis</name>
    <dbReference type="NCBI Taxonomy" id="1172190"/>
    <lineage>
        <taxon>Bacteria</taxon>
        <taxon>Pseudomonadati</taxon>
        <taxon>Campylobacterota</taxon>
        <taxon>Epsilonproteobacteria</taxon>
        <taxon>Campylobacterales</taxon>
        <taxon>Sulfurimonadaceae</taxon>
        <taxon>Sulfurimonas</taxon>
    </lineage>
</organism>
<dbReference type="Proteomes" id="UP000015520">
    <property type="component" value="Unassembled WGS sequence"/>
</dbReference>